<evidence type="ECO:0000313" key="3">
    <source>
        <dbReference type="Proteomes" id="UP000569329"/>
    </source>
</evidence>
<name>A0A839DZN3_9PSEU</name>
<reference evidence="2 3" key="1">
    <citation type="submission" date="2020-07" db="EMBL/GenBank/DDBJ databases">
        <title>Sequencing the genomes of 1000 actinobacteria strains.</title>
        <authorList>
            <person name="Klenk H.-P."/>
        </authorList>
    </citation>
    <scope>NUCLEOTIDE SEQUENCE [LARGE SCALE GENOMIC DNA]</scope>
    <source>
        <strain evidence="2 3">DSM 45975</strain>
    </source>
</reference>
<comment type="caution">
    <text evidence="2">The sequence shown here is derived from an EMBL/GenBank/DDBJ whole genome shotgun (WGS) entry which is preliminary data.</text>
</comment>
<accession>A0A839DZN3</accession>
<feature type="transmembrane region" description="Helical" evidence="1">
    <location>
        <begin position="7"/>
        <end position="26"/>
    </location>
</feature>
<keyword evidence="1" id="KW-0812">Transmembrane</keyword>
<proteinExistence type="predicted"/>
<sequence>MTPRHLTILAVRTAVFVIVALTVAVISGWSPFAITAVALTSGALAIQLGGLIWMRRTHRAEQ</sequence>
<keyword evidence="3" id="KW-1185">Reference proteome</keyword>
<keyword evidence="1" id="KW-0472">Membrane</keyword>
<feature type="transmembrane region" description="Helical" evidence="1">
    <location>
        <begin position="32"/>
        <end position="54"/>
    </location>
</feature>
<gene>
    <name evidence="2" type="ORF">FHX42_002028</name>
</gene>
<keyword evidence="1" id="KW-1133">Transmembrane helix</keyword>
<dbReference type="AlphaFoldDB" id="A0A839DZN3"/>
<evidence type="ECO:0000313" key="2">
    <source>
        <dbReference type="EMBL" id="MBA8824681.1"/>
    </source>
</evidence>
<evidence type="ECO:0000256" key="1">
    <source>
        <dbReference type="SAM" id="Phobius"/>
    </source>
</evidence>
<organism evidence="2 3">
    <name type="scientific">Halosaccharopolyspora lacisalsi</name>
    <dbReference type="NCBI Taxonomy" id="1000566"/>
    <lineage>
        <taxon>Bacteria</taxon>
        <taxon>Bacillati</taxon>
        <taxon>Actinomycetota</taxon>
        <taxon>Actinomycetes</taxon>
        <taxon>Pseudonocardiales</taxon>
        <taxon>Pseudonocardiaceae</taxon>
        <taxon>Halosaccharopolyspora</taxon>
    </lineage>
</organism>
<dbReference type="RefSeq" id="WP_182543917.1">
    <property type="nucleotide sequence ID" value="NZ_JACGWZ010000002.1"/>
</dbReference>
<protein>
    <submittedName>
        <fullName evidence="2">Putative membrane protein YdfJ with MMPL/SSD domain</fullName>
    </submittedName>
</protein>
<dbReference type="EMBL" id="JACGWZ010000002">
    <property type="protein sequence ID" value="MBA8824681.1"/>
    <property type="molecule type" value="Genomic_DNA"/>
</dbReference>
<dbReference type="Proteomes" id="UP000569329">
    <property type="component" value="Unassembled WGS sequence"/>
</dbReference>